<organism evidence="5 6">
    <name type="scientific">Spirosoma oryzae</name>
    <dbReference type="NCBI Taxonomy" id="1469603"/>
    <lineage>
        <taxon>Bacteria</taxon>
        <taxon>Pseudomonadati</taxon>
        <taxon>Bacteroidota</taxon>
        <taxon>Cytophagia</taxon>
        <taxon>Cytophagales</taxon>
        <taxon>Cytophagaceae</taxon>
        <taxon>Spirosoma</taxon>
    </lineage>
</organism>
<name>A0A2T0TEJ7_9BACT</name>
<evidence type="ECO:0000256" key="1">
    <source>
        <dbReference type="ARBA" id="ARBA00023015"/>
    </source>
</evidence>
<protein>
    <submittedName>
        <fullName evidence="5">Helix-turn-helix protein</fullName>
    </submittedName>
</protein>
<dbReference type="SUPFAM" id="SSF46689">
    <property type="entry name" value="Homeodomain-like"/>
    <property type="match status" value="1"/>
</dbReference>
<keyword evidence="6" id="KW-1185">Reference proteome</keyword>
<dbReference type="PANTHER" id="PTHR43280">
    <property type="entry name" value="ARAC-FAMILY TRANSCRIPTIONAL REGULATOR"/>
    <property type="match status" value="1"/>
</dbReference>
<dbReference type="GO" id="GO:0003700">
    <property type="term" value="F:DNA-binding transcription factor activity"/>
    <property type="evidence" value="ECO:0007669"/>
    <property type="project" value="InterPro"/>
</dbReference>
<dbReference type="SMART" id="SM00342">
    <property type="entry name" value="HTH_ARAC"/>
    <property type="match status" value="1"/>
</dbReference>
<dbReference type="PANTHER" id="PTHR43280:SF32">
    <property type="entry name" value="TRANSCRIPTIONAL REGULATORY PROTEIN"/>
    <property type="match status" value="1"/>
</dbReference>
<evidence type="ECO:0000259" key="4">
    <source>
        <dbReference type="PROSITE" id="PS01124"/>
    </source>
</evidence>
<evidence type="ECO:0000256" key="3">
    <source>
        <dbReference type="ARBA" id="ARBA00023163"/>
    </source>
</evidence>
<dbReference type="OrthoDB" id="643086at2"/>
<dbReference type="Proteomes" id="UP000238375">
    <property type="component" value="Unassembled WGS sequence"/>
</dbReference>
<dbReference type="Gene3D" id="1.10.10.60">
    <property type="entry name" value="Homeodomain-like"/>
    <property type="match status" value="1"/>
</dbReference>
<dbReference type="PROSITE" id="PS01124">
    <property type="entry name" value="HTH_ARAC_FAMILY_2"/>
    <property type="match status" value="1"/>
</dbReference>
<dbReference type="InterPro" id="IPR009057">
    <property type="entry name" value="Homeodomain-like_sf"/>
</dbReference>
<accession>A0A2T0TEJ7</accession>
<gene>
    <name evidence="5" type="ORF">CLV58_10361</name>
</gene>
<dbReference type="AlphaFoldDB" id="A0A2T0TEJ7"/>
<keyword evidence="3" id="KW-0804">Transcription</keyword>
<dbReference type="GO" id="GO:0043565">
    <property type="term" value="F:sequence-specific DNA binding"/>
    <property type="evidence" value="ECO:0007669"/>
    <property type="project" value="InterPro"/>
</dbReference>
<feature type="domain" description="HTH araC/xylS-type" evidence="4">
    <location>
        <begin position="198"/>
        <end position="303"/>
    </location>
</feature>
<keyword evidence="2" id="KW-0238">DNA-binding</keyword>
<evidence type="ECO:0000256" key="2">
    <source>
        <dbReference type="ARBA" id="ARBA00023125"/>
    </source>
</evidence>
<sequence length="305" mass="35091">MKRFSTISEFLQFRQLPRPDHPLISVFKVESVDSETLSEAAAWCYDFYCIALKRVVNAQQIKLKYGQQTYDYDEGILSFVAPGQVLRFSVDQGAVQLNQSGWVLLVHPDFLWHTPLAKTISQYDFWGYSVHEALFLSEYEETVLTTILQTIQQECRANLDAFSKRIIGSQLETLLNYADRFYHRQFMTREKTNHQLLERVESVLTTYFNHPDLAIHGLPTVGYLADALHVSPKYLSSLLKVLTGQTAQQHIHDKLIERAKEKLSTTESSVSEIAYELGFEHLPSFSKLFKAKTAQSPLDFRASFH</sequence>
<dbReference type="EMBL" id="PVTE01000003">
    <property type="protein sequence ID" value="PRY44092.1"/>
    <property type="molecule type" value="Genomic_DNA"/>
</dbReference>
<dbReference type="Pfam" id="PF12833">
    <property type="entry name" value="HTH_18"/>
    <property type="match status" value="1"/>
</dbReference>
<dbReference type="InterPro" id="IPR018060">
    <property type="entry name" value="HTH_AraC"/>
</dbReference>
<reference evidence="5 6" key="1">
    <citation type="submission" date="2018-03" db="EMBL/GenBank/DDBJ databases">
        <title>Genomic Encyclopedia of Archaeal and Bacterial Type Strains, Phase II (KMG-II): from individual species to whole genera.</title>
        <authorList>
            <person name="Goeker M."/>
        </authorList>
    </citation>
    <scope>NUCLEOTIDE SEQUENCE [LARGE SCALE GENOMIC DNA]</scope>
    <source>
        <strain evidence="5 6">DSM 28354</strain>
    </source>
</reference>
<comment type="caution">
    <text evidence="5">The sequence shown here is derived from an EMBL/GenBank/DDBJ whole genome shotgun (WGS) entry which is preliminary data.</text>
</comment>
<evidence type="ECO:0000313" key="5">
    <source>
        <dbReference type="EMBL" id="PRY44092.1"/>
    </source>
</evidence>
<proteinExistence type="predicted"/>
<evidence type="ECO:0000313" key="6">
    <source>
        <dbReference type="Proteomes" id="UP000238375"/>
    </source>
</evidence>
<keyword evidence="1" id="KW-0805">Transcription regulation</keyword>
<dbReference type="RefSeq" id="WP_106136520.1">
    <property type="nucleotide sequence ID" value="NZ_PVTE01000003.1"/>
</dbReference>